<evidence type="ECO:0000313" key="1">
    <source>
        <dbReference type="EMBL" id="VYT30380.1"/>
    </source>
</evidence>
<organism evidence="1">
    <name type="scientific">Anaerostipes caccae</name>
    <dbReference type="NCBI Taxonomy" id="105841"/>
    <lineage>
        <taxon>Bacteria</taxon>
        <taxon>Bacillati</taxon>
        <taxon>Bacillota</taxon>
        <taxon>Clostridia</taxon>
        <taxon>Lachnospirales</taxon>
        <taxon>Lachnospiraceae</taxon>
        <taxon>Anaerostipes</taxon>
    </lineage>
</organism>
<proteinExistence type="predicted"/>
<dbReference type="RefSeq" id="WP_006567475.1">
    <property type="nucleotide sequence ID" value="NZ_BAABZP010000001.1"/>
</dbReference>
<accession>A0A6N2VKA8</accession>
<dbReference type="AlphaFoldDB" id="A0A6N2VKA8"/>
<sequence length="42" mass="4537">MLNKLGFARAMNAKGTGAVFQNDDAAVLDFDKIGRSYSSLEN</sequence>
<name>A0A6N2VKA8_9FIRM</name>
<reference evidence="1" key="1">
    <citation type="submission" date="2019-11" db="EMBL/GenBank/DDBJ databases">
        <authorList>
            <person name="Feng L."/>
        </authorList>
    </citation>
    <scope>NUCLEOTIDE SEQUENCE</scope>
    <source>
        <strain evidence="1">AcaccaeLFYP115</strain>
    </source>
</reference>
<protein>
    <submittedName>
        <fullName evidence="1">Uncharacterized protein</fullName>
    </submittedName>
</protein>
<gene>
    <name evidence="1" type="ORF">ACLFYP115_02574</name>
</gene>
<dbReference type="EMBL" id="CACRSQ010000007">
    <property type="protein sequence ID" value="VYT30380.1"/>
    <property type="molecule type" value="Genomic_DNA"/>
</dbReference>